<feature type="region of interest" description="Disordered" evidence="2">
    <location>
        <begin position="1"/>
        <end position="89"/>
    </location>
</feature>
<feature type="domain" description="RRM" evidence="3">
    <location>
        <begin position="95"/>
        <end position="171"/>
    </location>
</feature>
<evidence type="ECO:0000256" key="2">
    <source>
        <dbReference type="SAM" id="MobiDB-lite"/>
    </source>
</evidence>
<dbReference type="Pfam" id="PF01480">
    <property type="entry name" value="PWI"/>
    <property type="match status" value="1"/>
</dbReference>
<dbReference type="InterPro" id="IPR034268">
    <property type="entry name" value="RBM25_RRM"/>
</dbReference>
<dbReference type="Gene3D" id="1.20.1390.10">
    <property type="entry name" value="PWI domain"/>
    <property type="match status" value="1"/>
</dbReference>
<dbReference type="PROSITE" id="PS50102">
    <property type="entry name" value="RRM"/>
    <property type="match status" value="1"/>
</dbReference>
<dbReference type="SUPFAM" id="SSF54928">
    <property type="entry name" value="RNA-binding domain, RBD"/>
    <property type="match status" value="1"/>
</dbReference>
<dbReference type="InterPro" id="IPR000504">
    <property type="entry name" value="RRM_dom"/>
</dbReference>
<accession>A0A9P7BAC6</accession>
<dbReference type="SMART" id="SM00311">
    <property type="entry name" value="PWI"/>
    <property type="match status" value="1"/>
</dbReference>
<organism evidence="5 6">
    <name type="scientific">Rhodotorula mucilaginosa</name>
    <name type="common">Yeast</name>
    <name type="synonym">Rhodotorula rubra</name>
    <dbReference type="NCBI Taxonomy" id="5537"/>
    <lineage>
        <taxon>Eukaryota</taxon>
        <taxon>Fungi</taxon>
        <taxon>Dikarya</taxon>
        <taxon>Basidiomycota</taxon>
        <taxon>Pucciniomycotina</taxon>
        <taxon>Microbotryomycetes</taxon>
        <taxon>Sporidiobolales</taxon>
        <taxon>Sporidiobolaceae</taxon>
        <taxon>Rhodotorula</taxon>
    </lineage>
</organism>
<feature type="compositionally biased region" description="Basic and acidic residues" evidence="2">
    <location>
        <begin position="362"/>
        <end position="371"/>
    </location>
</feature>
<feature type="compositionally biased region" description="Low complexity" evidence="2">
    <location>
        <begin position="294"/>
        <end position="327"/>
    </location>
</feature>
<protein>
    <recommendedName>
        <fullName evidence="7">PWI domain-containing protein</fullName>
    </recommendedName>
</protein>
<dbReference type="PANTHER" id="PTHR18806">
    <property type="entry name" value="RBM25 PROTEIN"/>
    <property type="match status" value="1"/>
</dbReference>
<feature type="domain" description="PWI" evidence="4">
    <location>
        <begin position="606"/>
        <end position="699"/>
    </location>
</feature>
<evidence type="ECO:0000259" key="3">
    <source>
        <dbReference type="PROSITE" id="PS50102"/>
    </source>
</evidence>
<feature type="compositionally biased region" description="Gly residues" evidence="2">
    <location>
        <begin position="14"/>
        <end position="25"/>
    </location>
</feature>
<feature type="region of interest" description="Disordered" evidence="2">
    <location>
        <begin position="536"/>
        <end position="599"/>
    </location>
</feature>
<dbReference type="CDD" id="cd12446">
    <property type="entry name" value="RRM_RBM25"/>
    <property type="match status" value="1"/>
</dbReference>
<evidence type="ECO:0000313" key="5">
    <source>
        <dbReference type="EMBL" id="KAG0667660.1"/>
    </source>
</evidence>
<dbReference type="InterPro" id="IPR002483">
    <property type="entry name" value="PWI_dom"/>
</dbReference>
<name>A0A9P7BAC6_RHOMI</name>
<proteinExistence type="predicted"/>
<feature type="compositionally biased region" description="Gly residues" evidence="2">
    <location>
        <begin position="505"/>
        <end position="517"/>
    </location>
</feature>
<dbReference type="PANTHER" id="PTHR18806:SF4">
    <property type="entry name" value="RNA-BINDING PROTEIN 25"/>
    <property type="match status" value="1"/>
</dbReference>
<evidence type="ECO:0000256" key="1">
    <source>
        <dbReference type="PROSITE-ProRule" id="PRU00176"/>
    </source>
</evidence>
<dbReference type="EMBL" id="PUHQ01000001">
    <property type="protein sequence ID" value="KAG0667660.1"/>
    <property type="molecule type" value="Genomic_DNA"/>
</dbReference>
<dbReference type="InterPro" id="IPR052768">
    <property type="entry name" value="RBM25"/>
</dbReference>
<evidence type="ECO:0000313" key="6">
    <source>
        <dbReference type="Proteomes" id="UP000777482"/>
    </source>
</evidence>
<dbReference type="GO" id="GO:0003729">
    <property type="term" value="F:mRNA binding"/>
    <property type="evidence" value="ECO:0007669"/>
    <property type="project" value="TreeGrafter"/>
</dbReference>
<dbReference type="AlphaFoldDB" id="A0A9P7BAC6"/>
<dbReference type="Gene3D" id="3.30.70.330">
    <property type="match status" value="1"/>
</dbReference>
<keyword evidence="1" id="KW-0694">RNA-binding</keyword>
<feature type="region of interest" description="Disordered" evidence="2">
    <location>
        <begin position="261"/>
        <end position="371"/>
    </location>
</feature>
<feature type="compositionally biased region" description="Pro residues" evidence="2">
    <location>
        <begin position="63"/>
        <end position="73"/>
    </location>
</feature>
<dbReference type="Proteomes" id="UP000777482">
    <property type="component" value="Unassembled WGS sequence"/>
</dbReference>
<feature type="compositionally biased region" description="Basic and acidic residues" evidence="2">
    <location>
        <begin position="236"/>
        <end position="249"/>
    </location>
</feature>
<feature type="compositionally biased region" description="Basic and acidic residues" evidence="2">
    <location>
        <begin position="586"/>
        <end position="599"/>
    </location>
</feature>
<sequence length="699" mass="76043">MYGRGPPGFAPSSGGYGGGRSGGGGGPPPGYGAPVHDRGYSSPQPRGPHHHAGLGSHGAAPNLPRPANLPPTPQTSMSPGAPMGGSAGGGGGERYSLFVGSIVDGLENGWLEKILAVAGPVTSFRRPSPPFAFVEYGEPESVLRCLEVVNAAKIKMPSGAEKELLVKADEKTRGRLDEYEKERVQNQDFADMTQQAKDDLATILSRIASGDPISGTAPPGGKGGDDDDDGPKIPQHLKDLAPEDLPENHRETTLSSIAQFRQAAVKKAQQKFDIDRQLDERRQAQMHQRPPPQSSQHRSSYSSSHGPAGSPPIGAGSTAAAAADPQSFNRPVPFVAGGGVGGASTSNGTTDAQPEAEPVLDDAERERERAEREHRRLEGIFLQRERQFEHRERSRIAAWEREQARERGLAEQEERERAYMAERLAMWDDDREAERGRELFYIDRVRWRSQRKALRTREAEADARDREHEARQLAALNDRSDSFLAQHADLLASSLPPNASQTGSPRGGGTNGTGGSTPGAAAAGGVKLSFNAAAAKPAAQEVPKARPTALALEDEEETNTKKRELIPLEYSDDDDDEGAPPKPRMTRTEMERKAREIEEKVPTSKEGLWALKIRWKRLSDDIIKRRIEPYANRAIVGYLGAEEPELVNVITEYLRAHKTPQELLEELEPVLDEDAQDLVVKVWRVLAIETEYAAAGVDI</sequence>
<comment type="caution">
    <text evidence="5">The sequence shown here is derived from an EMBL/GenBank/DDBJ whole genome shotgun (WGS) entry which is preliminary data.</text>
</comment>
<keyword evidence="6" id="KW-1185">Reference proteome</keyword>
<feature type="compositionally biased region" description="Basic and acidic residues" evidence="2">
    <location>
        <begin position="270"/>
        <end position="283"/>
    </location>
</feature>
<evidence type="ECO:0000259" key="4">
    <source>
        <dbReference type="PROSITE" id="PS51025"/>
    </source>
</evidence>
<reference evidence="5 6" key="1">
    <citation type="submission" date="2020-11" db="EMBL/GenBank/DDBJ databases">
        <title>Kefir isolates.</title>
        <authorList>
            <person name="Marcisauskas S."/>
            <person name="Kim Y."/>
            <person name="Blasche S."/>
        </authorList>
    </citation>
    <scope>NUCLEOTIDE SEQUENCE [LARGE SCALE GENOMIC DNA]</scope>
    <source>
        <strain evidence="5 6">KR</strain>
    </source>
</reference>
<gene>
    <name evidence="5" type="ORF">C6P46_000197</name>
</gene>
<dbReference type="GO" id="GO:0005681">
    <property type="term" value="C:spliceosomal complex"/>
    <property type="evidence" value="ECO:0007669"/>
    <property type="project" value="TreeGrafter"/>
</dbReference>
<feature type="region of interest" description="Disordered" evidence="2">
    <location>
        <begin position="208"/>
        <end position="249"/>
    </location>
</feature>
<dbReference type="InterPro" id="IPR035979">
    <property type="entry name" value="RBD_domain_sf"/>
</dbReference>
<dbReference type="InterPro" id="IPR012677">
    <property type="entry name" value="Nucleotide-bd_a/b_plait_sf"/>
</dbReference>
<feature type="compositionally biased region" description="Low complexity" evidence="2">
    <location>
        <begin position="53"/>
        <end position="62"/>
    </location>
</feature>
<dbReference type="OrthoDB" id="6275295at2759"/>
<dbReference type="PROSITE" id="PS51025">
    <property type="entry name" value="PWI"/>
    <property type="match status" value="1"/>
</dbReference>
<evidence type="ECO:0008006" key="7">
    <source>
        <dbReference type="Google" id="ProtNLM"/>
    </source>
</evidence>
<feature type="region of interest" description="Disordered" evidence="2">
    <location>
        <begin position="494"/>
        <end position="520"/>
    </location>
</feature>